<dbReference type="InterPro" id="IPR029787">
    <property type="entry name" value="Nucleotide_cyclase"/>
</dbReference>
<dbReference type="Pfam" id="PF05226">
    <property type="entry name" value="CHASE2"/>
    <property type="match status" value="1"/>
</dbReference>
<keyword evidence="1" id="KW-0812">Transmembrane</keyword>
<organism evidence="3 4">
    <name type="scientific">Candidatus Wallbacteria bacterium GWC2_49_35</name>
    <dbReference type="NCBI Taxonomy" id="1817813"/>
    <lineage>
        <taxon>Bacteria</taxon>
        <taxon>Candidatus Walliibacteriota</taxon>
    </lineage>
</organism>
<dbReference type="GO" id="GO:0004016">
    <property type="term" value="F:adenylate cyclase activity"/>
    <property type="evidence" value="ECO:0007669"/>
    <property type="project" value="UniProtKB-ARBA"/>
</dbReference>
<evidence type="ECO:0000313" key="4">
    <source>
        <dbReference type="Proteomes" id="UP000178735"/>
    </source>
</evidence>
<feature type="domain" description="Guanylate cyclase" evidence="2">
    <location>
        <begin position="444"/>
        <end position="577"/>
    </location>
</feature>
<feature type="transmembrane region" description="Helical" evidence="1">
    <location>
        <begin position="380"/>
        <end position="403"/>
    </location>
</feature>
<keyword evidence="1" id="KW-0472">Membrane</keyword>
<dbReference type="GO" id="GO:0035556">
    <property type="term" value="P:intracellular signal transduction"/>
    <property type="evidence" value="ECO:0007669"/>
    <property type="project" value="InterPro"/>
</dbReference>
<name>A0A1F7WG21_9BACT</name>
<dbReference type="InterPro" id="IPR007890">
    <property type="entry name" value="CHASE2"/>
</dbReference>
<comment type="caution">
    <text evidence="3">The sequence shown here is derived from an EMBL/GenBank/DDBJ whole genome shotgun (WGS) entry which is preliminary data.</text>
</comment>
<dbReference type="InterPro" id="IPR050697">
    <property type="entry name" value="Adenylyl/Guanylyl_Cyclase_3/4"/>
</dbReference>
<accession>A0A1F7WG21</accession>
<evidence type="ECO:0000256" key="1">
    <source>
        <dbReference type="SAM" id="Phobius"/>
    </source>
</evidence>
<sequence>MKFSKKYNKFKVTRAFLALALTLAAALCYLLAGNLIFGRAIDYKWRDMLFSMRGPEPPDDNIVICSLDEESFEVLEQELPFSPRTYIRFFENLKKLDVKVVGLDFILYEFYKSDPDTDDVALKASLNNLDTVVFASKIENYFKKQRLGTAEINIISSKHKTSNRYFAETGVTGLINSSINFDGVKRSSQLRFYSNGKYYDTFALKLYESFISGLSPDKAALYKTTSEITAGHNEFIIDYAGGPKHFNEIPFYAVVEMPDSSVEKLRKKYENKIVIVGPTYYESHDFFNVPFSNTRYVKGFQSMAGVEIIANTLHTLLKNNFIEVLGSRPYDVLFFITAVLTAATFTFVRGSMSGAVLALAYSSGILWLSIDAFIKHKIIIDIFALVFLIFAVYFCANIVKVFVVEGEKRHIKTTLGRYMSSSVVDKVLNQADGVNLSGESVQVAVMFADIRNFTSLSEKLSAEQTVHTLNLFFKKMVDIVFSNEGTLDKYIGDCLMVVFGAPKTIKNPASAALKCAMEMQKATIALGREKEIVDLNFNFGIGIGISFGKCVVGNIGSEKRMEYTAIGDVVNTSSRIQNLAGEGEIVINGAAYDTLAAEGDAGLADVLLGAVKIDSVSLKGKEEKVDIYKIKII</sequence>
<dbReference type="GO" id="GO:0009190">
    <property type="term" value="P:cyclic nucleotide biosynthetic process"/>
    <property type="evidence" value="ECO:0007669"/>
    <property type="project" value="InterPro"/>
</dbReference>
<proteinExistence type="predicted"/>
<dbReference type="CDD" id="cd07302">
    <property type="entry name" value="CHD"/>
    <property type="match status" value="1"/>
</dbReference>
<dbReference type="STRING" id="1817813.A2008_13475"/>
<reference evidence="3 4" key="1">
    <citation type="journal article" date="2016" name="Nat. Commun.">
        <title>Thousands of microbial genomes shed light on interconnected biogeochemical processes in an aquifer system.</title>
        <authorList>
            <person name="Anantharaman K."/>
            <person name="Brown C.T."/>
            <person name="Hug L.A."/>
            <person name="Sharon I."/>
            <person name="Castelle C.J."/>
            <person name="Probst A.J."/>
            <person name="Thomas B.C."/>
            <person name="Singh A."/>
            <person name="Wilkins M.J."/>
            <person name="Karaoz U."/>
            <person name="Brodie E.L."/>
            <person name="Williams K.H."/>
            <person name="Hubbard S.S."/>
            <person name="Banfield J.F."/>
        </authorList>
    </citation>
    <scope>NUCLEOTIDE SEQUENCE [LARGE SCALE GENOMIC DNA]</scope>
</reference>
<dbReference type="PANTHER" id="PTHR43081:SF1">
    <property type="entry name" value="ADENYLATE CYCLASE, TERMINAL-DIFFERENTIATION SPECIFIC"/>
    <property type="match status" value="1"/>
</dbReference>
<dbReference type="PROSITE" id="PS50125">
    <property type="entry name" value="GUANYLATE_CYCLASE_2"/>
    <property type="match status" value="1"/>
</dbReference>
<dbReference type="Proteomes" id="UP000178735">
    <property type="component" value="Unassembled WGS sequence"/>
</dbReference>
<dbReference type="InterPro" id="IPR001054">
    <property type="entry name" value="A/G_cyclase"/>
</dbReference>
<protein>
    <recommendedName>
        <fullName evidence="2">Guanylate cyclase domain-containing protein</fullName>
    </recommendedName>
</protein>
<dbReference type="SUPFAM" id="SSF55073">
    <property type="entry name" value="Nucleotide cyclase"/>
    <property type="match status" value="1"/>
</dbReference>
<gene>
    <name evidence="3" type="ORF">A2008_13475</name>
</gene>
<feature type="transmembrane region" description="Helical" evidence="1">
    <location>
        <begin position="355"/>
        <end position="374"/>
    </location>
</feature>
<dbReference type="EMBL" id="MGFH01000225">
    <property type="protein sequence ID" value="OGM01782.1"/>
    <property type="molecule type" value="Genomic_DNA"/>
</dbReference>
<evidence type="ECO:0000313" key="3">
    <source>
        <dbReference type="EMBL" id="OGM01782.1"/>
    </source>
</evidence>
<dbReference type="SMART" id="SM01080">
    <property type="entry name" value="CHASE2"/>
    <property type="match status" value="1"/>
</dbReference>
<evidence type="ECO:0000259" key="2">
    <source>
        <dbReference type="PROSITE" id="PS50125"/>
    </source>
</evidence>
<dbReference type="Gene3D" id="3.30.70.1230">
    <property type="entry name" value="Nucleotide cyclase"/>
    <property type="match status" value="1"/>
</dbReference>
<keyword evidence="1" id="KW-1133">Transmembrane helix</keyword>
<dbReference type="Pfam" id="PF00211">
    <property type="entry name" value="Guanylate_cyc"/>
    <property type="match status" value="1"/>
</dbReference>
<dbReference type="PANTHER" id="PTHR43081">
    <property type="entry name" value="ADENYLATE CYCLASE, TERMINAL-DIFFERENTIATION SPECIFIC-RELATED"/>
    <property type="match status" value="1"/>
</dbReference>
<dbReference type="AlphaFoldDB" id="A0A1F7WG21"/>
<dbReference type="SMART" id="SM00044">
    <property type="entry name" value="CYCc"/>
    <property type="match status" value="1"/>
</dbReference>